<proteinExistence type="predicted"/>
<evidence type="ECO:0000313" key="1">
    <source>
        <dbReference type="EMBL" id="QPJ62627.1"/>
    </source>
</evidence>
<dbReference type="Proteomes" id="UP000594688">
    <property type="component" value="Chromosome"/>
</dbReference>
<reference evidence="1 2" key="1">
    <citation type="submission" date="2020-02" db="EMBL/GenBank/DDBJ databases">
        <title>Genomic and physiological characterization of two novel Nitrospinaceae genera.</title>
        <authorList>
            <person name="Mueller A.J."/>
            <person name="Jung M.-Y."/>
            <person name="Strachan C.R."/>
            <person name="Herbold C.W."/>
            <person name="Kirkegaard R.H."/>
            <person name="Daims H."/>
        </authorList>
    </citation>
    <scope>NUCLEOTIDE SEQUENCE [LARGE SCALE GENOMIC DNA]</scope>
    <source>
        <strain evidence="1">EB</strain>
    </source>
</reference>
<sequence length="67" mass="7751">MSKNFNKNLLKALDTTKESLSICKQAMEDTNDQSCRAMYAAMIKDCEKHIDMISGEIELHKVQKKWD</sequence>
<gene>
    <name evidence="1" type="ORF">G3M70_12385</name>
</gene>
<organism evidence="1 2">
    <name type="scientific">Candidatus Nitronauta litoralis</name>
    <dbReference type="NCBI Taxonomy" id="2705533"/>
    <lineage>
        <taxon>Bacteria</taxon>
        <taxon>Pseudomonadati</taxon>
        <taxon>Nitrospinota/Tectimicrobiota group</taxon>
        <taxon>Nitrospinota</taxon>
        <taxon>Nitrospinia</taxon>
        <taxon>Nitrospinales</taxon>
        <taxon>Nitrospinaceae</taxon>
        <taxon>Candidatus Nitronauta</taxon>
    </lineage>
</organism>
<dbReference type="KEGG" id="nli:G3M70_12385"/>
<dbReference type="AlphaFoldDB" id="A0A7T0BX58"/>
<evidence type="ECO:0000313" key="2">
    <source>
        <dbReference type="Proteomes" id="UP000594688"/>
    </source>
</evidence>
<dbReference type="EMBL" id="CP048685">
    <property type="protein sequence ID" value="QPJ62627.1"/>
    <property type="molecule type" value="Genomic_DNA"/>
</dbReference>
<name>A0A7T0BX58_9BACT</name>
<accession>A0A7T0BX58</accession>
<dbReference type="Pfam" id="PF10704">
    <property type="entry name" value="DUF2508"/>
    <property type="match status" value="1"/>
</dbReference>
<dbReference type="InterPro" id="IPR019644">
    <property type="entry name" value="DUF2508"/>
</dbReference>
<protein>
    <submittedName>
        <fullName evidence="1">Uncharacterized protein</fullName>
    </submittedName>
</protein>